<dbReference type="EMBL" id="HBHP01019672">
    <property type="protein sequence ID" value="CAD9768229.1"/>
    <property type="molecule type" value="Transcribed_RNA"/>
</dbReference>
<proteinExistence type="predicted"/>
<name>A0A060D7X4_9EUKA</name>
<reference evidence="2" key="2">
    <citation type="submission" date="2021-01" db="EMBL/GenBank/DDBJ databases">
        <authorList>
            <person name="Corre E."/>
            <person name="Pelletier E."/>
            <person name="Niang G."/>
            <person name="Scheremetjew M."/>
            <person name="Finn R."/>
            <person name="Kale V."/>
            <person name="Holt S."/>
            <person name="Cochrane G."/>
            <person name="Meng A."/>
            <person name="Brown T."/>
            <person name="Cohen L."/>
        </authorList>
    </citation>
    <scope>NUCLEOTIDE SEQUENCE</scope>
    <source>
        <strain evidence="2">CCMP622</strain>
    </source>
</reference>
<reference evidence="1 3" key="1">
    <citation type="journal article" date="2014" name="BMC Genomics">
        <title>Nucleomorph and plastid genome sequences of the chlorarachniophyte Lotharella oceanica: convergent reductive evolution and frequent recombination in nucleomorph-bearing algae.</title>
        <authorList>
            <person name="Tanifuji G."/>
            <person name="Onodera N.T."/>
            <person name="Brown M.W."/>
            <person name="Curtis B.A."/>
            <person name="Roger A.J."/>
            <person name="Ka-Shu Wong G."/>
            <person name="Melkonian M."/>
            <person name="Archibald J.M."/>
        </authorList>
    </citation>
    <scope>NUCLEOTIDE SEQUENCE [LARGE SCALE GENOMIC DNA]</scope>
    <source>
        <strain evidence="1 3">CCMP622</strain>
    </source>
</reference>
<dbReference type="Proteomes" id="UP000243670">
    <property type="component" value="Nucleomorph 3"/>
</dbReference>
<keyword evidence="1" id="KW-0542">Nucleomorph</keyword>
<organism evidence="1 3">
    <name type="scientific">Lotharella oceanica</name>
    <dbReference type="NCBI Taxonomy" id="641309"/>
    <lineage>
        <taxon>Eukaryota</taxon>
        <taxon>Sar</taxon>
        <taxon>Rhizaria</taxon>
        <taxon>Cercozoa</taxon>
        <taxon>Chlorarachniophyceae</taxon>
        <taxon>Lotharella</taxon>
    </lineage>
</organism>
<gene>
    <name evidence="2" type="ORF">LSP00402_LOCUS12209</name>
    <name evidence="1" type="ORF">M951_chr3148</name>
</gene>
<protein>
    <submittedName>
        <fullName evidence="1">Uncharacterized protein</fullName>
    </submittedName>
</protein>
<dbReference type="AlphaFoldDB" id="A0A060D7X4"/>
<evidence type="ECO:0000313" key="1">
    <source>
        <dbReference type="EMBL" id="AIB10046.1"/>
    </source>
</evidence>
<evidence type="ECO:0000313" key="3">
    <source>
        <dbReference type="Proteomes" id="UP000243670"/>
    </source>
</evidence>
<evidence type="ECO:0000313" key="2">
    <source>
        <dbReference type="EMBL" id="CAD9768229.1"/>
    </source>
</evidence>
<accession>A0A060D7X4</accession>
<geneLocation type="nucleomorph" evidence="1"/>
<dbReference type="EMBL" id="CP006629">
    <property type="protein sequence ID" value="AIB10046.1"/>
    <property type="molecule type" value="Genomic_DNA"/>
</dbReference>
<sequence length="106" mass="12667">MTKREFRNFSIELCFFNGGMIISYIITRLQDKLIGFDVKPYQFNRDFLINMCNEASVQIQNLNNKIPLVTEISSNNKCISIDQRWSTQINWKKWKLVRNCSIRRNI</sequence>